<evidence type="ECO:0000256" key="4">
    <source>
        <dbReference type="SAM" id="SignalP"/>
    </source>
</evidence>
<comment type="caution">
    <text evidence="6">The sequence shown here is derived from an EMBL/GenBank/DDBJ whole genome shotgun (WGS) entry which is preliminary data.</text>
</comment>
<accession>W9GMB1</accession>
<evidence type="ECO:0000256" key="2">
    <source>
        <dbReference type="ARBA" id="ARBA00022729"/>
    </source>
</evidence>
<evidence type="ECO:0000313" key="7">
    <source>
        <dbReference type="Proteomes" id="UP000019494"/>
    </source>
</evidence>
<evidence type="ECO:0000259" key="5">
    <source>
        <dbReference type="Pfam" id="PF08386"/>
    </source>
</evidence>
<evidence type="ECO:0000313" key="6">
    <source>
        <dbReference type="EMBL" id="EWT07401.1"/>
    </source>
</evidence>
<evidence type="ECO:0000256" key="3">
    <source>
        <dbReference type="ARBA" id="ARBA00022801"/>
    </source>
</evidence>
<gene>
    <name evidence="6" type="ORF">N864_07925</name>
</gene>
<dbReference type="InterPro" id="IPR013595">
    <property type="entry name" value="Pept_S33_TAP-like_C"/>
</dbReference>
<name>W9GMB1_9MICO</name>
<dbReference type="GO" id="GO:0016787">
    <property type="term" value="F:hydrolase activity"/>
    <property type="evidence" value="ECO:0007669"/>
    <property type="project" value="UniProtKB-KW"/>
</dbReference>
<sequence length="513" mass="53883">MRAPGVAAVGAAALIAAVGLAGCTTPGGSPVRPAAPTDGAAVTAAPTASLAKYYAQRLEWSACDGSFQCADLTVPIDYAAPSQGDIQIKVLRVAARDQKDRIGSLVVNPGGPGGSGVQYAASADNIVGPSVRKYFDVVGFDPRGVGQSAPIDCLSDHQLDQFLSADPTPDNRPEEQQLLGEAKDMASGCEAHNKTLLPHVSTVDAAKDMDVLRAALGDAQLNYLGKSYGTFLGATYAEHFPTRVGRFVLDGVVAPDLTGEEMAKGQAAGFELATRTYVKDCIDQGSCPLGNTVDAGMQWLRDFLGRLDAHPIPSGDPAVPELNEAWASLGMAAALYDQGSWGILTDAIVAAQQGNGSELMRLADSYADRDPGGRYTGNIMEVIYAVNCLDRPDSPDLSSYEQYAKDFSKVAPTWGPFLAWGNLPCGVWPVKGGEGPRTISAKGSGPIVVVGTTRDPATPYEWSVRLRDQLANASLITFNGDGHTAYMRSNSCVNDAIDGYYVQGTVPKDGLKC</sequence>
<keyword evidence="2 4" id="KW-0732">Signal</keyword>
<feature type="signal peptide" evidence="4">
    <location>
        <begin position="1"/>
        <end position="21"/>
    </location>
</feature>
<dbReference type="EMBL" id="AWQS01000013">
    <property type="protein sequence ID" value="EWT07401.1"/>
    <property type="molecule type" value="Genomic_DNA"/>
</dbReference>
<reference evidence="7" key="1">
    <citation type="submission" date="2013-08" db="EMBL/GenBank/DDBJ databases">
        <title>Intrasporangium oryzae NRRL B-24470.</title>
        <authorList>
            <person name="Liu H."/>
            <person name="Wang G."/>
        </authorList>
    </citation>
    <scope>NUCLEOTIDE SEQUENCE [LARGE SCALE GENOMIC DNA]</scope>
    <source>
        <strain evidence="7">Q5-1</strain>
    </source>
</reference>
<dbReference type="PANTHER" id="PTHR43248:SF29">
    <property type="entry name" value="TRIPEPTIDYL AMINOPEPTIDASE"/>
    <property type="match status" value="1"/>
</dbReference>
<dbReference type="InterPro" id="IPR051601">
    <property type="entry name" value="Serine_prot/Carboxylest_S33"/>
</dbReference>
<feature type="domain" description="Peptidase S33 tripeptidyl aminopeptidase-like C-terminal" evidence="5">
    <location>
        <begin position="412"/>
        <end position="513"/>
    </location>
</feature>
<protein>
    <submittedName>
        <fullName evidence="6">Proteinase</fullName>
    </submittedName>
</protein>
<dbReference type="InterPro" id="IPR029058">
    <property type="entry name" value="AB_hydrolase_fold"/>
</dbReference>
<dbReference type="PANTHER" id="PTHR43248">
    <property type="entry name" value="2-SUCCINYL-6-HYDROXY-2,4-CYCLOHEXADIENE-1-CARBOXYLATE SYNTHASE"/>
    <property type="match status" value="1"/>
</dbReference>
<keyword evidence="3" id="KW-0378">Hydrolase</keyword>
<dbReference type="PROSITE" id="PS51257">
    <property type="entry name" value="PROKAR_LIPOPROTEIN"/>
    <property type="match status" value="1"/>
</dbReference>
<organism evidence="6 7">
    <name type="scientific">Intrasporangium chromatireducens Q5-1</name>
    <dbReference type="NCBI Taxonomy" id="584657"/>
    <lineage>
        <taxon>Bacteria</taxon>
        <taxon>Bacillati</taxon>
        <taxon>Actinomycetota</taxon>
        <taxon>Actinomycetes</taxon>
        <taxon>Micrococcales</taxon>
        <taxon>Intrasporangiaceae</taxon>
        <taxon>Intrasporangium</taxon>
    </lineage>
</organism>
<dbReference type="Pfam" id="PF08386">
    <property type="entry name" value="Abhydrolase_4"/>
    <property type="match status" value="1"/>
</dbReference>
<dbReference type="Gene3D" id="3.40.50.1820">
    <property type="entry name" value="alpha/beta hydrolase"/>
    <property type="match status" value="1"/>
</dbReference>
<dbReference type="AlphaFoldDB" id="W9GMB1"/>
<proteinExistence type="inferred from homology"/>
<keyword evidence="7" id="KW-1185">Reference proteome</keyword>
<dbReference type="Proteomes" id="UP000019494">
    <property type="component" value="Unassembled WGS sequence"/>
</dbReference>
<feature type="chain" id="PRO_5039221368" evidence="4">
    <location>
        <begin position="22"/>
        <end position="513"/>
    </location>
</feature>
<dbReference type="SUPFAM" id="SSF53474">
    <property type="entry name" value="alpha/beta-Hydrolases"/>
    <property type="match status" value="1"/>
</dbReference>
<dbReference type="PATRIC" id="fig|584657.3.peg.661"/>
<evidence type="ECO:0000256" key="1">
    <source>
        <dbReference type="ARBA" id="ARBA00010088"/>
    </source>
</evidence>
<comment type="similarity">
    <text evidence="1">Belongs to the peptidase S33 family.</text>
</comment>